<organism evidence="3 4">
    <name type="scientific">Hydrogenophaga borbori</name>
    <dbReference type="NCBI Taxonomy" id="2294117"/>
    <lineage>
        <taxon>Bacteria</taxon>
        <taxon>Pseudomonadati</taxon>
        <taxon>Pseudomonadota</taxon>
        <taxon>Betaproteobacteria</taxon>
        <taxon>Burkholderiales</taxon>
        <taxon>Comamonadaceae</taxon>
        <taxon>Hydrogenophaga</taxon>
    </lineage>
</organism>
<feature type="compositionally biased region" description="Basic and acidic residues" evidence="1">
    <location>
        <begin position="38"/>
        <end position="74"/>
    </location>
</feature>
<name>A0A372EHA5_9BURK</name>
<proteinExistence type="predicted"/>
<sequence length="187" mass="20042">MPIPSRSLSALLLGTALALAAAPTLAEKPPHAGGGKHGQSEEKHKGGKPHKGDDRGDRGDRDGGTRYVRPDGDRTNLSVNVQIGGYFTDTQRRAAVEYYEPRWRAGHCPPGLAKKHNGCMPPGQAKKWHRGAPLPRDVVYYPVPDAISIRLGVPPAGHKYVRVATDILLIAIGTGIVVDAIEDLGRL</sequence>
<keyword evidence="4" id="KW-1185">Reference proteome</keyword>
<evidence type="ECO:0000256" key="1">
    <source>
        <dbReference type="SAM" id="MobiDB-lite"/>
    </source>
</evidence>
<dbReference type="AlphaFoldDB" id="A0A372EHA5"/>
<feature type="signal peptide" evidence="2">
    <location>
        <begin position="1"/>
        <end position="20"/>
    </location>
</feature>
<gene>
    <name evidence="3" type="ORF">DY262_14055</name>
</gene>
<dbReference type="EMBL" id="QVLS01000008">
    <property type="protein sequence ID" value="RFP77871.1"/>
    <property type="molecule type" value="Genomic_DNA"/>
</dbReference>
<evidence type="ECO:0000313" key="4">
    <source>
        <dbReference type="Proteomes" id="UP000261931"/>
    </source>
</evidence>
<accession>A0A372EHA5</accession>
<evidence type="ECO:0000313" key="3">
    <source>
        <dbReference type="EMBL" id="RFP77871.1"/>
    </source>
</evidence>
<keyword evidence="2" id="KW-0732">Signal</keyword>
<dbReference type="Proteomes" id="UP000261931">
    <property type="component" value="Unassembled WGS sequence"/>
</dbReference>
<feature type="region of interest" description="Disordered" evidence="1">
    <location>
        <begin position="24"/>
        <end position="74"/>
    </location>
</feature>
<evidence type="ECO:0008006" key="5">
    <source>
        <dbReference type="Google" id="ProtNLM"/>
    </source>
</evidence>
<evidence type="ECO:0000256" key="2">
    <source>
        <dbReference type="SAM" id="SignalP"/>
    </source>
</evidence>
<protein>
    <recommendedName>
        <fullName evidence="5">RcnB family protein</fullName>
    </recommendedName>
</protein>
<dbReference type="Pfam" id="PF11776">
    <property type="entry name" value="RcnB"/>
    <property type="match status" value="1"/>
</dbReference>
<dbReference type="InterPro" id="IPR024572">
    <property type="entry name" value="RcnB"/>
</dbReference>
<dbReference type="Gene3D" id="3.10.450.160">
    <property type="entry name" value="inner membrane protein cigr"/>
    <property type="match status" value="1"/>
</dbReference>
<reference evidence="3 4" key="1">
    <citation type="submission" date="2018-08" db="EMBL/GenBank/DDBJ databases">
        <title>Hydrogenophaga sp. LA-38 isolated from sludge.</title>
        <authorList>
            <person name="Im W.-T."/>
        </authorList>
    </citation>
    <scope>NUCLEOTIDE SEQUENCE [LARGE SCALE GENOMIC DNA]</scope>
    <source>
        <strain evidence="3 4">LA-38</strain>
    </source>
</reference>
<comment type="caution">
    <text evidence="3">The sequence shown here is derived from an EMBL/GenBank/DDBJ whole genome shotgun (WGS) entry which is preliminary data.</text>
</comment>
<feature type="chain" id="PRO_5016720608" description="RcnB family protein" evidence="2">
    <location>
        <begin position="21"/>
        <end position="187"/>
    </location>
</feature>